<dbReference type="Pfam" id="PF00035">
    <property type="entry name" value="dsrm"/>
    <property type="match status" value="1"/>
</dbReference>
<dbReference type="Gene3D" id="3.30.160.20">
    <property type="match status" value="1"/>
</dbReference>
<dbReference type="HOGENOM" id="CLU_172700_0_1_1"/>
<keyword evidence="4" id="KW-1185">Reference proteome</keyword>
<feature type="non-terminal residue" evidence="3">
    <location>
        <position position="83"/>
    </location>
</feature>
<name>A0A0C3QSC0_9AGAM</name>
<sequence>MSSNKPSYTMLLHKWAQNAGRLQDITWEESSRGQNPHVVWTVILKLADQPIGSGSGNRKKVAKDRAAHQALAIMGIIQTGGPD</sequence>
<evidence type="ECO:0000313" key="4">
    <source>
        <dbReference type="Proteomes" id="UP000054248"/>
    </source>
</evidence>
<reference evidence="3 4" key="1">
    <citation type="submission" date="2014-04" db="EMBL/GenBank/DDBJ databases">
        <authorList>
            <consortium name="DOE Joint Genome Institute"/>
            <person name="Kuo A."/>
            <person name="Girlanda M."/>
            <person name="Perotto S."/>
            <person name="Kohler A."/>
            <person name="Nagy L.G."/>
            <person name="Floudas D."/>
            <person name="Copeland A."/>
            <person name="Barry K.W."/>
            <person name="Cichocki N."/>
            <person name="Veneault-Fourrey C."/>
            <person name="LaButti K."/>
            <person name="Lindquist E.A."/>
            <person name="Lipzen A."/>
            <person name="Lundell T."/>
            <person name="Morin E."/>
            <person name="Murat C."/>
            <person name="Sun H."/>
            <person name="Tunlid A."/>
            <person name="Henrissat B."/>
            <person name="Grigoriev I.V."/>
            <person name="Hibbett D.S."/>
            <person name="Martin F."/>
            <person name="Nordberg H.P."/>
            <person name="Cantor M.N."/>
            <person name="Hua S.X."/>
        </authorList>
    </citation>
    <scope>NUCLEOTIDE SEQUENCE [LARGE SCALE GENOMIC DNA]</scope>
    <source>
        <strain evidence="3 4">MUT 4182</strain>
    </source>
</reference>
<proteinExistence type="predicted"/>
<dbReference type="PROSITE" id="PS50137">
    <property type="entry name" value="DS_RBD"/>
    <property type="match status" value="1"/>
</dbReference>
<reference evidence="4" key="2">
    <citation type="submission" date="2015-01" db="EMBL/GenBank/DDBJ databases">
        <title>Evolutionary Origins and Diversification of the Mycorrhizal Mutualists.</title>
        <authorList>
            <consortium name="DOE Joint Genome Institute"/>
            <consortium name="Mycorrhizal Genomics Consortium"/>
            <person name="Kohler A."/>
            <person name="Kuo A."/>
            <person name="Nagy L.G."/>
            <person name="Floudas D."/>
            <person name="Copeland A."/>
            <person name="Barry K.W."/>
            <person name="Cichocki N."/>
            <person name="Veneault-Fourrey C."/>
            <person name="LaButti K."/>
            <person name="Lindquist E.A."/>
            <person name="Lipzen A."/>
            <person name="Lundell T."/>
            <person name="Morin E."/>
            <person name="Murat C."/>
            <person name="Riley R."/>
            <person name="Ohm R."/>
            <person name="Sun H."/>
            <person name="Tunlid A."/>
            <person name="Henrissat B."/>
            <person name="Grigoriev I.V."/>
            <person name="Hibbett D.S."/>
            <person name="Martin F."/>
        </authorList>
    </citation>
    <scope>NUCLEOTIDE SEQUENCE [LARGE SCALE GENOMIC DNA]</scope>
    <source>
        <strain evidence="4">MUT 4182</strain>
    </source>
</reference>
<dbReference type="InterPro" id="IPR014720">
    <property type="entry name" value="dsRBD_dom"/>
</dbReference>
<evidence type="ECO:0000259" key="2">
    <source>
        <dbReference type="PROSITE" id="PS50137"/>
    </source>
</evidence>
<dbReference type="AlphaFoldDB" id="A0A0C3QSC0"/>
<dbReference type="GO" id="GO:0003723">
    <property type="term" value="F:RNA binding"/>
    <property type="evidence" value="ECO:0007669"/>
    <property type="project" value="UniProtKB-UniRule"/>
</dbReference>
<dbReference type="CDD" id="cd00048">
    <property type="entry name" value="DSRM_SF"/>
    <property type="match status" value="1"/>
</dbReference>
<gene>
    <name evidence="3" type="ORF">M407DRAFT_242066</name>
</gene>
<dbReference type="Proteomes" id="UP000054248">
    <property type="component" value="Unassembled WGS sequence"/>
</dbReference>
<dbReference type="SMART" id="SM00358">
    <property type="entry name" value="DSRM"/>
    <property type="match status" value="1"/>
</dbReference>
<dbReference type="OrthoDB" id="3246846at2759"/>
<accession>A0A0C3QSC0</accession>
<protein>
    <recommendedName>
        <fullName evidence="2">DRBM domain-containing protein</fullName>
    </recommendedName>
</protein>
<keyword evidence="1" id="KW-0694">RNA-binding</keyword>
<feature type="domain" description="DRBM" evidence="2">
    <location>
        <begin position="7"/>
        <end position="76"/>
    </location>
</feature>
<dbReference type="SUPFAM" id="SSF54768">
    <property type="entry name" value="dsRNA-binding domain-like"/>
    <property type="match status" value="1"/>
</dbReference>
<organism evidence="3 4">
    <name type="scientific">Tulasnella calospora MUT 4182</name>
    <dbReference type="NCBI Taxonomy" id="1051891"/>
    <lineage>
        <taxon>Eukaryota</taxon>
        <taxon>Fungi</taxon>
        <taxon>Dikarya</taxon>
        <taxon>Basidiomycota</taxon>
        <taxon>Agaricomycotina</taxon>
        <taxon>Agaricomycetes</taxon>
        <taxon>Cantharellales</taxon>
        <taxon>Tulasnellaceae</taxon>
        <taxon>Tulasnella</taxon>
    </lineage>
</organism>
<evidence type="ECO:0000313" key="3">
    <source>
        <dbReference type="EMBL" id="KIO30839.1"/>
    </source>
</evidence>
<evidence type="ECO:0000256" key="1">
    <source>
        <dbReference type="PROSITE-ProRule" id="PRU00266"/>
    </source>
</evidence>
<dbReference type="EMBL" id="KN822968">
    <property type="protein sequence ID" value="KIO30839.1"/>
    <property type="molecule type" value="Genomic_DNA"/>
</dbReference>